<keyword evidence="2" id="KW-1185">Reference proteome</keyword>
<dbReference type="STRING" id="1215089.BBI08_04185"/>
<gene>
    <name evidence="1" type="ORF">BBI08_04185</name>
</gene>
<dbReference type="OrthoDB" id="5326335at2"/>
<accession>A0A1C7DNU6</accession>
<dbReference type="SUPFAM" id="SSF47336">
    <property type="entry name" value="ACP-like"/>
    <property type="match status" value="1"/>
</dbReference>
<dbReference type="KEGG" id="phc:BBI08_04185"/>
<dbReference type="InterPro" id="IPR036736">
    <property type="entry name" value="ACP-like_sf"/>
</dbReference>
<reference evidence="2" key="1">
    <citation type="submission" date="2016-07" db="EMBL/GenBank/DDBJ databases">
        <authorList>
            <person name="See-Too W.S."/>
        </authorList>
    </citation>
    <scope>NUCLEOTIDE SEQUENCE [LARGE SCALE GENOMIC DNA]</scope>
    <source>
        <strain evidence="2">DSM 24743</strain>
    </source>
</reference>
<evidence type="ECO:0000313" key="2">
    <source>
        <dbReference type="Proteomes" id="UP000092687"/>
    </source>
</evidence>
<sequence length="82" mass="9553">MNNIEKYRNAFMDALELEEDQVSEELALGETREWDSLGHMILISTMEEVFDVSIDAEWMTEFDSYKAGKELLNRLGVDFVNE</sequence>
<dbReference type="AlphaFoldDB" id="A0A1C7DNU6"/>
<reference evidence="2" key="2">
    <citation type="submission" date="2016-10" db="EMBL/GenBank/DDBJ databases">
        <authorList>
            <person name="See-Too W.S."/>
        </authorList>
    </citation>
    <scope>NUCLEOTIDE SEQUENCE [LARGE SCALE GENOMIC DNA]</scope>
    <source>
        <strain evidence="2">DSM 24743</strain>
    </source>
</reference>
<name>A0A1C7DNU6_9BACL</name>
<dbReference type="Gene3D" id="1.10.1200.10">
    <property type="entry name" value="ACP-like"/>
    <property type="match status" value="1"/>
</dbReference>
<dbReference type="EMBL" id="CP016537">
    <property type="protein sequence ID" value="ANU13087.1"/>
    <property type="molecule type" value="Genomic_DNA"/>
</dbReference>
<evidence type="ECO:0000313" key="1">
    <source>
        <dbReference type="EMBL" id="ANU13087.1"/>
    </source>
</evidence>
<proteinExistence type="predicted"/>
<dbReference type="Proteomes" id="UP000092687">
    <property type="component" value="Chromosome"/>
</dbReference>
<organism evidence="1 2">
    <name type="scientific">Planococcus halocryophilus</name>
    <dbReference type="NCBI Taxonomy" id="1215089"/>
    <lineage>
        <taxon>Bacteria</taxon>
        <taxon>Bacillati</taxon>
        <taxon>Bacillota</taxon>
        <taxon>Bacilli</taxon>
        <taxon>Bacillales</taxon>
        <taxon>Caryophanaceae</taxon>
        <taxon>Planococcus</taxon>
    </lineage>
</organism>
<protein>
    <recommendedName>
        <fullName evidence="3">Acyl carrier protein</fullName>
    </recommendedName>
</protein>
<evidence type="ECO:0008006" key="3">
    <source>
        <dbReference type="Google" id="ProtNLM"/>
    </source>
</evidence>